<protein>
    <submittedName>
        <fullName evidence="2">Uncharacterized protein</fullName>
    </submittedName>
</protein>
<feature type="compositionally biased region" description="Low complexity" evidence="1">
    <location>
        <begin position="297"/>
        <end position="311"/>
    </location>
</feature>
<dbReference type="AlphaFoldDB" id="V5EJW5"/>
<feature type="compositionally biased region" description="Acidic residues" evidence="1">
    <location>
        <begin position="164"/>
        <end position="178"/>
    </location>
</feature>
<evidence type="ECO:0000313" key="3">
    <source>
        <dbReference type="Proteomes" id="UP000019377"/>
    </source>
</evidence>
<accession>V5EJW5</accession>
<dbReference type="Proteomes" id="UP000019377">
    <property type="component" value="Unassembled WGS sequence"/>
</dbReference>
<feature type="compositionally biased region" description="Low complexity" evidence="1">
    <location>
        <begin position="269"/>
        <end position="286"/>
    </location>
</feature>
<name>V5EJW5_KALBG</name>
<organism evidence="2 3">
    <name type="scientific">Kalmanozyma brasiliensis (strain GHG001)</name>
    <name type="common">Yeast</name>
    <name type="synonym">Pseudozyma brasiliensis</name>
    <dbReference type="NCBI Taxonomy" id="1365824"/>
    <lineage>
        <taxon>Eukaryota</taxon>
        <taxon>Fungi</taxon>
        <taxon>Dikarya</taxon>
        <taxon>Basidiomycota</taxon>
        <taxon>Ustilaginomycotina</taxon>
        <taxon>Ustilaginomycetes</taxon>
        <taxon>Ustilaginales</taxon>
        <taxon>Ustilaginaceae</taxon>
        <taxon>Kalmanozyma</taxon>
    </lineage>
</organism>
<reference evidence="3" key="1">
    <citation type="journal article" date="2013" name="Genome Announc.">
        <title>Draft genome sequence of Pseudozyma brasiliensis sp. nov. strain GHG001, a high producer of endo-1,4-xylanase isolated from an insect pest of sugarcane.</title>
        <authorList>
            <person name="Oliveira J.V.D.C."/>
            <person name="dos Santos R.A.C."/>
            <person name="Borges T.A."/>
            <person name="Riano-Pachon D.M."/>
            <person name="Goldman G.H."/>
        </authorList>
    </citation>
    <scope>NUCLEOTIDE SEQUENCE [LARGE SCALE GENOMIC DNA]</scope>
    <source>
        <strain evidence="3">GHG001</strain>
    </source>
</reference>
<keyword evidence="3" id="KW-1185">Reference proteome</keyword>
<feature type="region of interest" description="Disordered" evidence="1">
    <location>
        <begin position="1"/>
        <end position="35"/>
    </location>
</feature>
<evidence type="ECO:0000313" key="2">
    <source>
        <dbReference type="EMBL" id="EST05110.1"/>
    </source>
</evidence>
<feature type="region of interest" description="Disordered" evidence="1">
    <location>
        <begin position="67"/>
        <end position="219"/>
    </location>
</feature>
<feature type="compositionally biased region" description="Polar residues" evidence="1">
    <location>
        <begin position="135"/>
        <end position="161"/>
    </location>
</feature>
<sequence length="381" mass="39161">MSFDPEHLPPRSASAHIPSFPQGQRGRSAGWTTGSSIPIRIVSSGLGGIYRAGKELGRGVDMARRRTGGAAANDATDGRADLKSANAASVSFEGDTEVDLLGGDASDDRSEGDRYDRSHAAARRIDHGSARSDLSLLSTLANEAPTRGSQPSSAETPSTRFSETEDPSADADDCDWDTLDASRSPAAPIAPHFDVMDTDTGSSSKREELPGIPEDLGINSADDEFTLGLFEEDSGDATVLQSRTSLSPPQDLSNKIGAARRELVYALPSGGSTRSSLLSQSSGLTTMADNRSEGKASQPSPRDSSPSNSDGGDSGSAGSGMLCEGSKVTQTPDSLSASAAEPVASDKDGLLSSIDAVSAAKPISISTSGGGAKKKKKKGGR</sequence>
<dbReference type="GeneID" id="27422030"/>
<feature type="region of interest" description="Disordered" evidence="1">
    <location>
        <begin position="267"/>
        <end position="381"/>
    </location>
</feature>
<feature type="compositionally biased region" description="Basic residues" evidence="1">
    <location>
        <begin position="372"/>
        <end position="381"/>
    </location>
</feature>
<evidence type="ECO:0000256" key="1">
    <source>
        <dbReference type="SAM" id="MobiDB-lite"/>
    </source>
</evidence>
<gene>
    <name evidence="2" type="ORF">PSEUBRA_SCAF7g04649</name>
</gene>
<feature type="compositionally biased region" description="Polar residues" evidence="1">
    <location>
        <begin position="327"/>
        <end position="337"/>
    </location>
</feature>
<dbReference type="EMBL" id="KI545893">
    <property type="protein sequence ID" value="EST05110.1"/>
    <property type="molecule type" value="Genomic_DNA"/>
</dbReference>
<proteinExistence type="predicted"/>
<feature type="compositionally biased region" description="Basic and acidic residues" evidence="1">
    <location>
        <begin position="106"/>
        <end position="130"/>
    </location>
</feature>
<dbReference type="HOGENOM" id="CLU_725882_0_0_1"/>
<dbReference type="eggNOG" id="KOG2109">
    <property type="taxonomic scope" value="Eukaryota"/>
</dbReference>
<dbReference type="OrthoDB" id="25778at2759"/>